<dbReference type="AlphaFoldDB" id="A0A818A7H5"/>
<dbReference type="EMBL" id="CAJOBR010005657">
    <property type="protein sequence ID" value="CAF4824871.1"/>
    <property type="molecule type" value="Genomic_DNA"/>
</dbReference>
<evidence type="ECO:0000313" key="3">
    <source>
        <dbReference type="EMBL" id="CAF4824871.1"/>
    </source>
</evidence>
<dbReference type="Proteomes" id="UP000663848">
    <property type="component" value="Unassembled WGS sequence"/>
</dbReference>
<name>A0A818A7H5_9BILA</name>
<dbReference type="Proteomes" id="UP000663872">
    <property type="component" value="Unassembled WGS sequence"/>
</dbReference>
<dbReference type="EMBL" id="CAJNYT010001216">
    <property type="protein sequence ID" value="CAF3400204.1"/>
    <property type="molecule type" value="Genomic_DNA"/>
</dbReference>
<evidence type="ECO:0000313" key="2">
    <source>
        <dbReference type="EMBL" id="CAF3400204.1"/>
    </source>
</evidence>
<keyword evidence="1" id="KW-0732">Signal</keyword>
<comment type="caution">
    <text evidence="2">The sequence shown here is derived from an EMBL/GenBank/DDBJ whole genome shotgun (WGS) entry which is preliminary data.</text>
</comment>
<feature type="chain" id="PRO_5036232617" evidence="1">
    <location>
        <begin position="18"/>
        <end position="249"/>
    </location>
</feature>
<sequence length="249" mass="27756">MWSLLLFLVLNKYTVYGDFNPGTSNYDAYGVKIAVNNMLLVEAQSAAATFLVQFSPYNYTRSTLQCTIDYDDTTHYVYTVGVGFYQNTSAYPYFYFAGEIPNGWAATDSSGHNGTFIGIWVNQDPNNTQSYVNSQQSISCDYFQVENLQFISTYGHQEFFVVAIEPYGQYAIGMATDFIFIYYPFSSSNITLKQSTPVWPNNATFHPLAADATGTFTVVAGLLKNSAQSQVRATPTVYVLRNSNLSVLA</sequence>
<organism evidence="2 4">
    <name type="scientific">Rotaria socialis</name>
    <dbReference type="NCBI Taxonomy" id="392032"/>
    <lineage>
        <taxon>Eukaryota</taxon>
        <taxon>Metazoa</taxon>
        <taxon>Spiralia</taxon>
        <taxon>Gnathifera</taxon>
        <taxon>Rotifera</taxon>
        <taxon>Eurotatoria</taxon>
        <taxon>Bdelloidea</taxon>
        <taxon>Philodinida</taxon>
        <taxon>Philodinidae</taxon>
        <taxon>Rotaria</taxon>
    </lineage>
</organism>
<accession>A0A818A7H5</accession>
<feature type="signal peptide" evidence="1">
    <location>
        <begin position="1"/>
        <end position="17"/>
    </location>
</feature>
<evidence type="ECO:0000313" key="4">
    <source>
        <dbReference type="Proteomes" id="UP000663872"/>
    </source>
</evidence>
<gene>
    <name evidence="2" type="ORF">GRG538_LOCUS9938</name>
    <name evidence="3" type="ORF">QYT958_LOCUS25291</name>
</gene>
<proteinExistence type="predicted"/>
<evidence type="ECO:0000256" key="1">
    <source>
        <dbReference type="SAM" id="SignalP"/>
    </source>
</evidence>
<protein>
    <submittedName>
        <fullName evidence="2">Uncharacterized protein</fullName>
    </submittedName>
</protein>
<reference evidence="2" key="1">
    <citation type="submission" date="2021-02" db="EMBL/GenBank/DDBJ databases">
        <authorList>
            <person name="Nowell W R."/>
        </authorList>
    </citation>
    <scope>NUCLEOTIDE SEQUENCE</scope>
</reference>